<dbReference type="InterPro" id="IPR001054">
    <property type="entry name" value="A/G_cyclase"/>
</dbReference>
<dbReference type="EMBL" id="JAHHIF010000004">
    <property type="protein sequence ID" value="MBW4543661.1"/>
    <property type="molecule type" value="Genomic_DNA"/>
</dbReference>
<sequence length="640" mass="70468">MRTKRLRQKIWQRRPVWLGATSVAAVVVALRLTGLLQSWEWAALDQFFRWRPAEPTQKRILIVAVNESDIRYVKKWPATDALIAQMIEKLKAKKPRAIGLDLYRDLPTPPGTQALEQVFKSTPNLIGIEKKVADSNSEAVPPPQVLSQLGQVGANDVMPDADGKLRRGLLFLTPESKPALPSLGLQLALIYLQAKGITPVAAQDGSMKLGKTVFVPFEANDGGYVRADAGGYQFLLNFKGANLFESVSLRDVLEDRVPESKIRDRIVLIGTIAPSLKDFFYTPYSHGLLSSPEQTAGVEIQAHVTSLILSAALEGRPLLQTWSEPLEVLWIILWSGIGASLSWAVRSEGNQNYSMLRTAVGIVIAAGVLSSSSYLFFIGNWWIPVFPPLLALVGAATVITGYIAQIERQDRVMVMNLFGRHVTPTIARTIWRDRHQLLKEGRLLGRKMTATVLFADLKDFSTIAEQTDPETLMSWLNQYMDAMAGLVLAHGGVVDKFIGDAIMAVFGVPIQRTTPEAIAEDAIAAVRCAQDMASTLGTLNKQWRLQGLPTAAMRVGIATGTVVTGSLGSSKRLDYTTIGDSVNVAARLESYKKSIDSGICRILINKETHQYIQGQFTTKFIGSVRLKGRQQFTEIYQVLL</sequence>
<organism evidence="4 5">
    <name type="scientific">Symplocastrum torsivum CPER-KK1</name>
    <dbReference type="NCBI Taxonomy" id="450513"/>
    <lineage>
        <taxon>Bacteria</taxon>
        <taxon>Bacillati</taxon>
        <taxon>Cyanobacteriota</taxon>
        <taxon>Cyanophyceae</taxon>
        <taxon>Oscillatoriophycideae</taxon>
        <taxon>Oscillatoriales</taxon>
        <taxon>Microcoleaceae</taxon>
        <taxon>Symplocastrum</taxon>
    </lineage>
</organism>
<dbReference type="PROSITE" id="PS50125">
    <property type="entry name" value="GUANYLATE_CYCLASE_2"/>
    <property type="match status" value="1"/>
</dbReference>
<dbReference type="InterPro" id="IPR029787">
    <property type="entry name" value="Nucleotide_cyclase"/>
</dbReference>
<protein>
    <submittedName>
        <fullName evidence="4">Adenylate/guanylate cyclase domain-containing protein</fullName>
    </submittedName>
</protein>
<dbReference type="AlphaFoldDB" id="A0A951U9J9"/>
<evidence type="ECO:0000259" key="3">
    <source>
        <dbReference type="PROSITE" id="PS50125"/>
    </source>
</evidence>
<dbReference type="CDD" id="cd07302">
    <property type="entry name" value="CHD"/>
    <property type="match status" value="1"/>
</dbReference>
<evidence type="ECO:0000313" key="5">
    <source>
        <dbReference type="Proteomes" id="UP000753908"/>
    </source>
</evidence>
<comment type="similarity">
    <text evidence="1">Belongs to the adenylyl cyclase class-3 family.</text>
</comment>
<evidence type="ECO:0000256" key="1">
    <source>
        <dbReference type="ARBA" id="ARBA00005381"/>
    </source>
</evidence>
<gene>
    <name evidence="4" type="ORF">KME25_04310</name>
</gene>
<dbReference type="Pfam" id="PF05226">
    <property type="entry name" value="CHASE2"/>
    <property type="match status" value="1"/>
</dbReference>
<dbReference type="Proteomes" id="UP000753908">
    <property type="component" value="Unassembled WGS sequence"/>
</dbReference>
<dbReference type="SUPFAM" id="SSF55073">
    <property type="entry name" value="Nucleotide cyclase"/>
    <property type="match status" value="1"/>
</dbReference>
<dbReference type="GO" id="GO:0009190">
    <property type="term" value="P:cyclic nucleotide biosynthetic process"/>
    <property type="evidence" value="ECO:0007669"/>
    <property type="project" value="InterPro"/>
</dbReference>
<keyword evidence="2" id="KW-0812">Transmembrane</keyword>
<accession>A0A951U9J9</accession>
<dbReference type="SMART" id="SM01080">
    <property type="entry name" value="CHASE2"/>
    <property type="match status" value="1"/>
</dbReference>
<dbReference type="GO" id="GO:0004016">
    <property type="term" value="F:adenylate cyclase activity"/>
    <property type="evidence" value="ECO:0007669"/>
    <property type="project" value="UniProtKB-ARBA"/>
</dbReference>
<feature type="transmembrane region" description="Helical" evidence="2">
    <location>
        <begin position="385"/>
        <end position="404"/>
    </location>
</feature>
<comment type="caution">
    <text evidence="4">The sequence shown here is derived from an EMBL/GenBank/DDBJ whole genome shotgun (WGS) entry which is preliminary data.</text>
</comment>
<reference evidence="4" key="2">
    <citation type="journal article" date="2022" name="Microbiol. Resour. Announc.">
        <title>Metagenome Sequencing to Explore Phylogenomics of Terrestrial Cyanobacteria.</title>
        <authorList>
            <person name="Ward R.D."/>
            <person name="Stajich J.E."/>
            <person name="Johansen J.R."/>
            <person name="Huntemann M."/>
            <person name="Clum A."/>
            <person name="Foster B."/>
            <person name="Foster B."/>
            <person name="Roux S."/>
            <person name="Palaniappan K."/>
            <person name="Varghese N."/>
            <person name="Mukherjee S."/>
            <person name="Reddy T.B.K."/>
            <person name="Daum C."/>
            <person name="Copeland A."/>
            <person name="Chen I.A."/>
            <person name="Ivanova N.N."/>
            <person name="Kyrpides N.C."/>
            <person name="Shapiro N."/>
            <person name="Eloe-Fadrosh E.A."/>
            <person name="Pietrasiak N."/>
        </authorList>
    </citation>
    <scope>NUCLEOTIDE SEQUENCE</scope>
    <source>
        <strain evidence="4">CPER-KK1</strain>
    </source>
</reference>
<dbReference type="PANTHER" id="PTHR43081">
    <property type="entry name" value="ADENYLATE CYCLASE, TERMINAL-DIFFERENTIATION SPECIFIC-RELATED"/>
    <property type="match status" value="1"/>
</dbReference>
<proteinExistence type="inferred from homology"/>
<dbReference type="InterPro" id="IPR050697">
    <property type="entry name" value="Adenylyl/Guanylyl_Cyclase_3/4"/>
</dbReference>
<evidence type="ECO:0000313" key="4">
    <source>
        <dbReference type="EMBL" id="MBW4543661.1"/>
    </source>
</evidence>
<dbReference type="Pfam" id="PF00211">
    <property type="entry name" value="Guanylate_cyc"/>
    <property type="match status" value="1"/>
</dbReference>
<feature type="transmembrane region" description="Helical" evidence="2">
    <location>
        <begin position="328"/>
        <end position="346"/>
    </location>
</feature>
<feature type="transmembrane region" description="Helical" evidence="2">
    <location>
        <begin position="358"/>
        <end position="379"/>
    </location>
</feature>
<evidence type="ECO:0000256" key="2">
    <source>
        <dbReference type="SAM" id="Phobius"/>
    </source>
</evidence>
<name>A0A951U9J9_9CYAN</name>
<keyword evidence="2" id="KW-0472">Membrane</keyword>
<dbReference type="InterPro" id="IPR007890">
    <property type="entry name" value="CHASE2"/>
</dbReference>
<dbReference type="Gene3D" id="3.30.70.1230">
    <property type="entry name" value="Nucleotide cyclase"/>
    <property type="match status" value="1"/>
</dbReference>
<dbReference type="SMART" id="SM00044">
    <property type="entry name" value="CYCc"/>
    <property type="match status" value="1"/>
</dbReference>
<dbReference type="PANTHER" id="PTHR43081:SF1">
    <property type="entry name" value="ADENYLATE CYCLASE, TERMINAL-DIFFERENTIATION SPECIFIC"/>
    <property type="match status" value="1"/>
</dbReference>
<dbReference type="GO" id="GO:0035556">
    <property type="term" value="P:intracellular signal transduction"/>
    <property type="evidence" value="ECO:0007669"/>
    <property type="project" value="InterPro"/>
</dbReference>
<feature type="domain" description="Guanylate cyclase" evidence="3">
    <location>
        <begin position="451"/>
        <end position="589"/>
    </location>
</feature>
<reference evidence="4" key="1">
    <citation type="submission" date="2021-05" db="EMBL/GenBank/DDBJ databases">
        <authorList>
            <person name="Pietrasiak N."/>
            <person name="Ward R."/>
            <person name="Stajich J.E."/>
            <person name="Kurbessoian T."/>
        </authorList>
    </citation>
    <scope>NUCLEOTIDE SEQUENCE</scope>
    <source>
        <strain evidence="4">CPER-KK1</strain>
    </source>
</reference>
<keyword evidence="2" id="KW-1133">Transmembrane helix</keyword>